<feature type="compositionally biased region" description="Polar residues" evidence="2">
    <location>
        <begin position="254"/>
        <end position="301"/>
    </location>
</feature>
<evidence type="ECO:0000313" key="4">
    <source>
        <dbReference type="EnsemblMetazoa" id="XP_038059221.1"/>
    </source>
</evidence>
<dbReference type="PANTHER" id="PTHR22666">
    <property type="entry name" value="MYB_SANT-LIKE DNA-BINDING DOMAIN-CONTAINING PROTEIN 1"/>
    <property type="match status" value="1"/>
</dbReference>
<feature type="compositionally biased region" description="Low complexity" evidence="2">
    <location>
        <begin position="126"/>
        <end position="144"/>
    </location>
</feature>
<dbReference type="GeneID" id="119730414"/>
<name>A0A914A727_PATMI</name>
<feature type="compositionally biased region" description="Low complexity" evidence="2">
    <location>
        <begin position="173"/>
        <end position="210"/>
    </location>
</feature>
<feature type="domain" description="Myb/SANT-like DNA-binding" evidence="3">
    <location>
        <begin position="25"/>
        <end position="119"/>
    </location>
</feature>
<dbReference type="GO" id="GO:0045893">
    <property type="term" value="P:positive regulation of DNA-templated transcription"/>
    <property type="evidence" value="ECO:0007669"/>
    <property type="project" value="TreeGrafter"/>
</dbReference>
<dbReference type="InterPro" id="IPR026095">
    <property type="entry name" value="Myb/SANT-like_DNA-bd_dom_prot"/>
</dbReference>
<proteinExistence type="predicted"/>
<evidence type="ECO:0000256" key="1">
    <source>
        <dbReference type="SAM" id="Coils"/>
    </source>
</evidence>
<evidence type="ECO:0000313" key="5">
    <source>
        <dbReference type="Proteomes" id="UP000887568"/>
    </source>
</evidence>
<dbReference type="RefSeq" id="XP_038059221.1">
    <property type="nucleotide sequence ID" value="XM_038203293.1"/>
</dbReference>
<accession>A0A914A727</accession>
<dbReference type="InterPro" id="IPR044822">
    <property type="entry name" value="Myb_DNA-bind_4"/>
</dbReference>
<dbReference type="Gene3D" id="1.10.10.60">
    <property type="entry name" value="Homeodomain-like"/>
    <property type="match status" value="1"/>
</dbReference>
<dbReference type="GO" id="GO:0016604">
    <property type="term" value="C:nuclear body"/>
    <property type="evidence" value="ECO:0007669"/>
    <property type="project" value="TreeGrafter"/>
</dbReference>
<dbReference type="PANTHER" id="PTHR22666:SF3">
    <property type="entry name" value="MYB_SANT-LIKE DNA-BINDING DOMAIN-CONTAINING PROTEIN 1"/>
    <property type="match status" value="1"/>
</dbReference>
<reference evidence="4" key="1">
    <citation type="submission" date="2022-11" db="UniProtKB">
        <authorList>
            <consortium name="EnsemblMetazoa"/>
        </authorList>
    </citation>
    <scope>IDENTIFICATION</scope>
</reference>
<evidence type="ECO:0000259" key="3">
    <source>
        <dbReference type="Pfam" id="PF13837"/>
    </source>
</evidence>
<feature type="coiled-coil region" evidence="1">
    <location>
        <begin position="370"/>
        <end position="399"/>
    </location>
</feature>
<dbReference type="EnsemblMetazoa" id="XM_038203293.1">
    <property type="protein sequence ID" value="XP_038059221.1"/>
    <property type="gene ID" value="LOC119730414"/>
</dbReference>
<feature type="region of interest" description="Disordered" evidence="2">
    <location>
        <begin position="124"/>
        <end position="320"/>
    </location>
</feature>
<keyword evidence="1" id="KW-0175">Coiled coil</keyword>
<feature type="compositionally biased region" description="Pro residues" evidence="2">
    <location>
        <begin position="211"/>
        <end position="223"/>
    </location>
</feature>
<keyword evidence="5" id="KW-1185">Reference proteome</keyword>
<dbReference type="OrthoDB" id="691673at2759"/>
<sequence length="427" mass="48101">MAHIRIIGGESVLNKPMPVPPSRGVNWNHEETQVLVDVWSEEEQLDMPDHEDAYLSNKIIYAKTAKRLREMGYERTKPQIQFKLKQLKTKYKGIMLGRKHAGGSRPGLQWEFFDQIDKILRRSKSKVPASSWSSTTSSGAPTSSMPRGMVTDTSAEAPGTSSSQPGSFHGKRTPASARSTAPSSAAPSTTSRATTSDPTFQPSSTAHQTPAAPPQQIPAPSLPEVPESDYEENEDEEDGDLEETEENDIRDLFAQNQTQGQEMNYSAGMSENNDPTYDPTAATNSAKPSKRVASSHNQQQHNSKKSRGRPKSGAPPPRDDLTVAQAITDAVMRFIDHQSHHLTEQTKLLQRYLKFERARMRWEMDMETRRMKWEEEREMREEERRQRQEELQAKRVSDNREFMLQMAVVLGNEAATGTSQDRDSTEN</sequence>
<evidence type="ECO:0000256" key="2">
    <source>
        <dbReference type="SAM" id="MobiDB-lite"/>
    </source>
</evidence>
<dbReference type="Proteomes" id="UP000887568">
    <property type="component" value="Unplaced"/>
</dbReference>
<dbReference type="Pfam" id="PF13837">
    <property type="entry name" value="Myb_DNA-bind_4"/>
    <property type="match status" value="1"/>
</dbReference>
<organism evidence="4 5">
    <name type="scientific">Patiria miniata</name>
    <name type="common">Bat star</name>
    <name type="synonym">Asterina miniata</name>
    <dbReference type="NCBI Taxonomy" id="46514"/>
    <lineage>
        <taxon>Eukaryota</taxon>
        <taxon>Metazoa</taxon>
        <taxon>Echinodermata</taxon>
        <taxon>Eleutherozoa</taxon>
        <taxon>Asterozoa</taxon>
        <taxon>Asteroidea</taxon>
        <taxon>Valvatacea</taxon>
        <taxon>Valvatida</taxon>
        <taxon>Asterinidae</taxon>
        <taxon>Patiria</taxon>
    </lineage>
</organism>
<feature type="compositionally biased region" description="Polar residues" evidence="2">
    <location>
        <begin position="151"/>
        <end position="166"/>
    </location>
</feature>
<protein>
    <recommendedName>
        <fullName evidence="3">Myb/SANT-like DNA-binding domain-containing protein</fullName>
    </recommendedName>
</protein>
<feature type="compositionally biased region" description="Acidic residues" evidence="2">
    <location>
        <begin position="226"/>
        <end position="248"/>
    </location>
</feature>
<dbReference type="AlphaFoldDB" id="A0A914A727"/>